<comment type="subunit">
    <text evidence="9">Homohexamer.</text>
</comment>
<evidence type="ECO:0000313" key="12">
    <source>
        <dbReference type="Proteomes" id="UP000679307"/>
    </source>
</evidence>
<feature type="binding site" evidence="9">
    <location>
        <position position="41"/>
    </location>
    <ligand>
        <name>substrate</name>
    </ligand>
</feature>
<keyword evidence="2 9" id="KW-0808">Transferase</keyword>
<evidence type="ECO:0000256" key="6">
    <source>
        <dbReference type="ARBA" id="ARBA00022842"/>
    </source>
</evidence>
<evidence type="ECO:0000256" key="2">
    <source>
        <dbReference type="ARBA" id="ARBA00022679"/>
    </source>
</evidence>
<keyword evidence="4 9" id="KW-0547">Nucleotide-binding</keyword>
<reference evidence="11 12" key="1">
    <citation type="submission" date="2021-05" db="EMBL/GenBank/DDBJ databases">
        <title>Complete genome of Nocardioides aquaticus KCTC 9944T isolated from meromictic and hypersaline Ekho Lake, Antarctica.</title>
        <authorList>
            <person name="Hwang K."/>
            <person name="Kim K.M."/>
            <person name="Choe H."/>
        </authorList>
    </citation>
    <scope>NUCLEOTIDE SEQUENCE [LARGE SCALE GENOMIC DNA]</scope>
    <source>
        <strain evidence="11 12">KCTC 9944</strain>
    </source>
</reference>
<keyword evidence="12" id="KW-1185">Reference proteome</keyword>
<protein>
    <recommendedName>
        <fullName evidence="9">Phosphopantetheine adenylyltransferase</fullName>
        <ecNumber evidence="9">2.7.7.3</ecNumber>
    </recommendedName>
    <alternativeName>
        <fullName evidence="9">Dephospho-CoA pyrophosphorylase</fullName>
    </alternativeName>
    <alternativeName>
        <fullName evidence="9">Pantetheine-phosphate adenylyltransferase</fullName>
        <shortName evidence="9">PPAT</shortName>
    </alternativeName>
</protein>
<comment type="cofactor">
    <cofactor evidence="9">
        <name>Mg(2+)</name>
        <dbReference type="ChEBI" id="CHEBI:18420"/>
    </cofactor>
</comment>
<dbReference type="Pfam" id="PF01467">
    <property type="entry name" value="CTP_transf_like"/>
    <property type="match status" value="1"/>
</dbReference>
<organism evidence="11 12">
    <name type="scientific">Nocardioides aquaticus</name>
    <dbReference type="NCBI Taxonomy" id="160826"/>
    <lineage>
        <taxon>Bacteria</taxon>
        <taxon>Bacillati</taxon>
        <taxon>Actinomycetota</taxon>
        <taxon>Actinomycetes</taxon>
        <taxon>Propionibacteriales</taxon>
        <taxon>Nocardioidaceae</taxon>
        <taxon>Nocardioides</taxon>
    </lineage>
</organism>
<feature type="binding site" evidence="9">
    <location>
        <position position="87"/>
    </location>
    <ligand>
        <name>substrate</name>
    </ligand>
</feature>
<accession>A0ABX8EFD2</accession>
<dbReference type="NCBIfam" id="TIGR00125">
    <property type="entry name" value="cyt_tran_rel"/>
    <property type="match status" value="1"/>
</dbReference>
<feature type="binding site" evidence="9">
    <location>
        <begin position="88"/>
        <end position="90"/>
    </location>
    <ligand>
        <name>ATP</name>
        <dbReference type="ChEBI" id="CHEBI:30616"/>
    </ligand>
</feature>
<evidence type="ECO:0000313" key="11">
    <source>
        <dbReference type="EMBL" id="QVT78979.1"/>
    </source>
</evidence>
<dbReference type="Proteomes" id="UP000679307">
    <property type="component" value="Chromosome"/>
</dbReference>
<comment type="pathway">
    <text evidence="9">Cofactor biosynthesis; coenzyme A biosynthesis; CoA from (R)-pantothenate: step 4/5.</text>
</comment>
<comment type="catalytic activity">
    <reaction evidence="8 9">
        <text>(R)-4'-phosphopantetheine + ATP + H(+) = 3'-dephospho-CoA + diphosphate</text>
        <dbReference type="Rhea" id="RHEA:19801"/>
        <dbReference type="ChEBI" id="CHEBI:15378"/>
        <dbReference type="ChEBI" id="CHEBI:30616"/>
        <dbReference type="ChEBI" id="CHEBI:33019"/>
        <dbReference type="ChEBI" id="CHEBI:57328"/>
        <dbReference type="ChEBI" id="CHEBI:61723"/>
        <dbReference type="EC" id="2.7.7.3"/>
    </reaction>
</comment>
<keyword evidence="6 9" id="KW-0460">Magnesium</keyword>
<gene>
    <name evidence="9 11" type="primary">coaD</name>
    <name evidence="11" type="ORF">ENKNEFLB_01359</name>
</gene>
<dbReference type="EC" id="2.7.7.3" evidence="9"/>
<dbReference type="GO" id="GO:0004595">
    <property type="term" value="F:pantetheine-phosphate adenylyltransferase activity"/>
    <property type="evidence" value="ECO:0007669"/>
    <property type="project" value="UniProtKB-EC"/>
</dbReference>
<dbReference type="EMBL" id="CP075371">
    <property type="protein sequence ID" value="QVT78979.1"/>
    <property type="molecule type" value="Genomic_DNA"/>
</dbReference>
<keyword evidence="3 9" id="KW-0548">Nucleotidyltransferase</keyword>
<dbReference type="InterPro" id="IPR014729">
    <property type="entry name" value="Rossmann-like_a/b/a_fold"/>
</dbReference>
<evidence type="ECO:0000256" key="3">
    <source>
        <dbReference type="ARBA" id="ARBA00022695"/>
    </source>
</evidence>
<dbReference type="PANTHER" id="PTHR21342">
    <property type="entry name" value="PHOSPHOPANTETHEINE ADENYLYLTRANSFERASE"/>
    <property type="match status" value="1"/>
</dbReference>
<feature type="domain" description="Cytidyltransferase-like" evidence="10">
    <location>
        <begin position="5"/>
        <end position="132"/>
    </location>
</feature>
<feature type="site" description="Transition state stabilizer" evidence="9">
    <location>
        <position position="17"/>
    </location>
</feature>
<evidence type="ECO:0000256" key="1">
    <source>
        <dbReference type="ARBA" id="ARBA00022490"/>
    </source>
</evidence>
<dbReference type="PANTHER" id="PTHR21342:SF1">
    <property type="entry name" value="PHOSPHOPANTETHEINE ADENYLYLTRANSFERASE"/>
    <property type="match status" value="1"/>
</dbReference>
<dbReference type="PRINTS" id="PR01020">
    <property type="entry name" value="LPSBIOSNTHSS"/>
</dbReference>
<dbReference type="RefSeq" id="WP_214058491.1">
    <property type="nucleotide sequence ID" value="NZ_BAAAHS010000019.1"/>
</dbReference>
<feature type="binding site" evidence="9">
    <location>
        <position position="17"/>
    </location>
    <ligand>
        <name>ATP</name>
        <dbReference type="ChEBI" id="CHEBI:30616"/>
    </ligand>
</feature>
<evidence type="ECO:0000256" key="9">
    <source>
        <dbReference type="HAMAP-Rule" id="MF_00151"/>
    </source>
</evidence>
<feature type="binding site" evidence="9">
    <location>
        <begin position="122"/>
        <end position="128"/>
    </location>
    <ligand>
        <name>ATP</name>
        <dbReference type="ChEBI" id="CHEBI:30616"/>
    </ligand>
</feature>
<evidence type="ECO:0000256" key="7">
    <source>
        <dbReference type="ARBA" id="ARBA00022993"/>
    </source>
</evidence>
<comment type="similarity">
    <text evidence="9">Belongs to the bacterial CoaD family.</text>
</comment>
<dbReference type="InterPro" id="IPR001980">
    <property type="entry name" value="PPAT"/>
</dbReference>
<feature type="binding site" evidence="9">
    <location>
        <position position="9"/>
    </location>
    <ligand>
        <name>substrate</name>
    </ligand>
</feature>
<comment type="function">
    <text evidence="9">Reversibly transfers an adenylyl group from ATP to 4'-phosphopantetheine, yielding dephospho-CoA (dPCoA) and pyrophosphate.</text>
</comment>
<feature type="binding site" evidence="9">
    <location>
        <begin position="9"/>
        <end position="10"/>
    </location>
    <ligand>
        <name>ATP</name>
        <dbReference type="ChEBI" id="CHEBI:30616"/>
    </ligand>
</feature>
<keyword evidence="7 9" id="KW-0173">Coenzyme A biosynthesis</keyword>
<dbReference type="Gene3D" id="3.40.50.620">
    <property type="entry name" value="HUPs"/>
    <property type="match status" value="1"/>
</dbReference>
<sequence>MSRAVCPGTFDPVHHGHLDVVTRAARLFDEVVVAVGVNPSKNRLFDDGERIAMLERACADLPGVRVIGFTGLLTDLCAEQDAQALVKGLRGAGDFEYEAQMAGMNARQTGVDTVFLPTDPRWSFVASSLLKEVAGLGGDVRGLLPDFVHEALLDRLAERAARSER</sequence>
<feature type="binding site" evidence="9">
    <location>
        <position position="73"/>
    </location>
    <ligand>
        <name>substrate</name>
    </ligand>
</feature>
<name>A0ABX8EFD2_9ACTN</name>
<dbReference type="InterPro" id="IPR004821">
    <property type="entry name" value="Cyt_trans-like"/>
</dbReference>
<evidence type="ECO:0000256" key="8">
    <source>
        <dbReference type="ARBA" id="ARBA00029346"/>
    </source>
</evidence>
<keyword evidence="5 9" id="KW-0067">ATP-binding</keyword>
<dbReference type="NCBIfam" id="TIGR01510">
    <property type="entry name" value="coaD_prev_kdtB"/>
    <property type="match status" value="1"/>
</dbReference>
<dbReference type="CDD" id="cd02163">
    <property type="entry name" value="PPAT"/>
    <property type="match status" value="1"/>
</dbReference>
<evidence type="ECO:0000256" key="5">
    <source>
        <dbReference type="ARBA" id="ARBA00022840"/>
    </source>
</evidence>
<evidence type="ECO:0000259" key="10">
    <source>
        <dbReference type="Pfam" id="PF01467"/>
    </source>
</evidence>
<comment type="subcellular location">
    <subcellularLocation>
        <location evidence="9">Cytoplasm</location>
    </subcellularLocation>
</comment>
<proteinExistence type="inferred from homology"/>
<feature type="binding site" evidence="9">
    <location>
        <position position="98"/>
    </location>
    <ligand>
        <name>ATP</name>
        <dbReference type="ChEBI" id="CHEBI:30616"/>
    </ligand>
</feature>
<dbReference type="SUPFAM" id="SSF52374">
    <property type="entry name" value="Nucleotidylyl transferase"/>
    <property type="match status" value="1"/>
</dbReference>
<evidence type="ECO:0000256" key="4">
    <source>
        <dbReference type="ARBA" id="ARBA00022741"/>
    </source>
</evidence>
<dbReference type="HAMAP" id="MF_00151">
    <property type="entry name" value="PPAT_bact"/>
    <property type="match status" value="1"/>
</dbReference>
<keyword evidence="1 9" id="KW-0963">Cytoplasm</keyword>